<evidence type="ECO:0000256" key="7">
    <source>
        <dbReference type="ARBA" id="ARBA00047925"/>
    </source>
</evidence>
<evidence type="ECO:0000313" key="10">
    <source>
        <dbReference type="Proteomes" id="UP000005990"/>
    </source>
</evidence>
<comment type="catalytic activity">
    <reaction evidence="7 8">
        <text>NAD(+) + ATP = ADP + NADP(+) + H(+)</text>
        <dbReference type="Rhea" id="RHEA:18629"/>
        <dbReference type="ChEBI" id="CHEBI:15378"/>
        <dbReference type="ChEBI" id="CHEBI:30616"/>
        <dbReference type="ChEBI" id="CHEBI:57540"/>
        <dbReference type="ChEBI" id="CHEBI:58349"/>
        <dbReference type="ChEBI" id="CHEBI:456216"/>
        <dbReference type="EC" id="2.7.1.23"/>
    </reaction>
</comment>
<dbReference type="Proteomes" id="UP000005990">
    <property type="component" value="Unassembled WGS sequence"/>
</dbReference>
<feature type="binding site" evidence="8">
    <location>
        <position position="151"/>
    </location>
    <ligand>
        <name>NAD(+)</name>
        <dbReference type="ChEBI" id="CHEBI:57540"/>
    </ligand>
</feature>
<dbReference type="SUPFAM" id="SSF111331">
    <property type="entry name" value="NAD kinase/diacylglycerol kinase-like"/>
    <property type="match status" value="1"/>
</dbReference>
<dbReference type="Gene3D" id="3.40.50.10330">
    <property type="entry name" value="Probable inorganic polyphosphate/atp-NAD kinase, domain 1"/>
    <property type="match status" value="1"/>
</dbReference>
<evidence type="ECO:0000256" key="6">
    <source>
        <dbReference type="ARBA" id="ARBA00023027"/>
    </source>
</evidence>
<dbReference type="GO" id="GO:0046872">
    <property type="term" value="F:metal ion binding"/>
    <property type="evidence" value="ECO:0007669"/>
    <property type="project" value="UniProtKB-UniRule"/>
</dbReference>
<dbReference type="RefSeq" id="WP_006418461.1">
    <property type="nucleotide sequence ID" value="NZ_AENN01000015.1"/>
</dbReference>
<keyword evidence="1 8" id="KW-0808">Transferase</keyword>
<keyword evidence="6 8" id="KW-0520">NAD</keyword>
<evidence type="ECO:0000256" key="5">
    <source>
        <dbReference type="ARBA" id="ARBA00022857"/>
    </source>
</evidence>
<dbReference type="GO" id="GO:0005524">
    <property type="term" value="F:ATP binding"/>
    <property type="evidence" value="ECO:0007669"/>
    <property type="project" value="UniProtKB-KW"/>
</dbReference>
<dbReference type="InterPro" id="IPR002504">
    <property type="entry name" value="NADK"/>
</dbReference>
<feature type="binding site" evidence="8">
    <location>
        <begin position="125"/>
        <end position="126"/>
    </location>
    <ligand>
        <name>NAD(+)</name>
        <dbReference type="ChEBI" id="CHEBI:57540"/>
    </ligand>
</feature>
<comment type="similarity">
    <text evidence="8">Belongs to the NAD kinase family.</text>
</comment>
<dbReference type="HAMAP" id="MF_00361">
    <property type="entry name" value="NAD_kinase"/>
    <property type="match status" value="1"/>
</dbReference>
<dbReference type="STRING" id="908337.HMPREF9257_1425"/>
<comment type="cofactor">
    <cofactor evidence="8">
        <name>a divalent metal cation</name>
        <dbReference type="ChEBI" id="CHEBI:60240"/>
    </cofactor>
</comment>
<feature type="binding site" evidence="8">
    <location>
        <begin position="49"/>
        <end position="50"/>
    </location>
    <ligand>
        <name>NAD(+)</name>
        <dbReference type="ChEBI" id="CHEBI:57540"/>
    </ligand>
</feature>
<feature type="active site" description="Proton acceptor" evidence="8">
    <location>
        <position position="49"/>
    </location>
</feature>
<dbReference type="InterPro" id="IPR017437">
    <property type="entry name" value="ATP-NAD_kinase_PpnK-typ_C"/>
</dbReference>
<dbReference type="Pfam" id="PF20143">
    <property type="entry name" value="NAD_kinase_C"/>
    <property type="match status" value="1"/>
</dbReference>
<dbReference type="Gene3D" id="2.60.200.30">
    <property type="entry name" value="Probable inorganic polyphosphate/atp-NAD kinase, domain 2"/>
    <property type="match status" value="1"/>
</dbReference>
<comment type="caution">
    <text evidence="9">The sequence shown here is derived from an EMBL/GenBank/DDBJ whole genome shotgun (WGS) entry which is preliminary data.</text>
</comment>
<dbReference type="GO" id="GO:0006741">
    <property type="term" value="P:NADP+ biosynthetic process"/>
    <property type="evidence" value="ECO:0007669"/>
    <property type="project" value="UniProtKB-UniRule"/>
</dbReference>
<dbReference type="EMBL" id="AENN01000015">
    <property type="protein sequence ID" value="EFR31258.1"/>
    <property type="molecule type" value="Genomic_DNA"/>
</dbReference>
<name>E4KPD8_9LACT</name>
<dbReference type="InterPro" id="IPR017438">
    <property type="entry name" value="ATP-NAD_kinase_N"/>
</dbReference>
<dbReference type="EC" id="2.7.1.23" evidence="8"/>
<feature type="binding site" evidence="8">
    <location>
        <position position="153"/>
    </location>
    <ligand>
        <name>NAD(+)</name>
        <dbReference type="ChEBI" id="CHEBI:57540"/>
    </ligand>
</feature>
<evidence type="ECO:0000256" key="3">
    <source>
        <dbReference type="ARBA" id="ARBA00022777"/>
    </source>
</evidence>
<dbReference type="GO" id="GO:0051287">
    <property type="term" value="F:NAD binding"/>
    <property type="evidence" value="ECO:0007669"/>
    <property type="project" value="UniProtKB-ARBA"/>
</dbReference>
<comment type="subcellular location">
    <subcellularLocation>
        <location evidence="8">Cytoplasm</location>
    </subcellularLocation>
</comment>
<keyword evidence="4 8" id="KW-0067">ATP-binding</keyword>
<sequence>MKNKLLIYTNNSSRSRLVKEEFLRKAQAKGLHIVDDQDSPDYIVTIGGDGTLLQAFHQFQAYLSQAQFVGIHTGHLGFYTDWQPQQMDELIQFLSQPKGQSITYPLLQVTLRYKDGKKESLLALNEFTLRSNKGTIVSEVFIKDYFFETFRGDGLCVATPTGSTGLSKSLGGAVIHPRLDALQMTEMASINNRVYRTLSGPIIIAKDEWIKLIPIADKTAFSLSVDHLHYEDKAVQAIRVQIAQERIAFASFKHLHFWNRVEGSFIGRKY</sequence>
<gene>
    <name evidence="8" type="primary">nadK</name>
    <name evidence="9" type="ORF">HMPREF9257_1425</name>
</gene>
<feature type="binding site" evidence="8">
    <location>
        <position position="188"/>
    </location>
    <ligand>
        <name>NAD(+)</name>
        <dbReference type="ChEBI" id="CHEBI:57540"/>
    </ligand>
</feature>
<dbReference type="GO" id="GO:0005737">
    <property type="term" value="C:cytoplasm"/>
    <property type="evidence" value="ECO:0007669"/>
    <property type="project" value="UniProtKB-SubCell"/>
</dbReference>
<dbReference type="AlphaFoldDB" id="E4KPD8"/>
<accession>E4KPD8</accession>
<evidence type="ECO:0000313" key="9">
    <source>
        <dbReference type="EMBL" id="EFR31258.1"/>
    </source>
</evidence>
<dbReference type="PANTHER" id="PTHR20275:SF0">
    <property type="entry name" value="NAD KINASE"/>
    <property type="match status" value="1"/>
</dbReference>
<keyword evidence="10" id="KW-1185">Reference proteome</keyword>
<dbReference type="GO" id="GO:0003951">
    <property type="term" value="F:NAD+ kinase activity"/>
    <property type="evidence" value="ECO:0007669"/>
    <property type="project" value="UniProtKB-UniRule"/>
</dbReference>
<proteinExistence type="inferred from homology"/>
<keyword evidence="3 8" id="KW-0418">Kinase</keyword>
<keyword evidence="2 8" id="KW-0547">Nucleotide-binding</keyword>
<keyword evidence="5 8" id="KW-0521">NADP</keyword>
<evidence type="ECO:0000256" key="1">
    <source>
        <dbReference type="ARBA" id="ARBA00022679"/>
    </source>
</evidence>
<evidence type="ECO:0000256" key="4">
    <source>
        <dbReference type="ARBA" id="ARBA00022840"/>
    </source>
</evidence>
<dbReference type="PANTHER" id="PTHR20275">
    <property type="entry name" value="NAD KINASE"/>
    <property type="match status" value="1"/>
</dbReference>
<comment type="function">
    <text evidence="8">Involved in the regulation of the intracellular balance of NAD and NADP, and is a key enzyme in the biosynthesis of NADP. Catalyzes specifically the phosphorylation on 2'-hydroxyl of the adenosine moiety of NAD to yield NADP.</text>
</comment>
<comment type="caution">
    <text evidence="8">Lacks conserved residue(s) required for the propagation of feature annotation.</text>
</comment>
<evidence type="ECO:0000256" key="8">
    <source>
        <dbReference type="HAMAP-Rule" id="MF_00361"/>
    </source>
</evidence>
<protein>
    <recommendedName>
        <fullName evidence="8">NAD kinase</fullName>
        <ecNumber evidence="8">2.7.1.23</ecNumber>
    </recommendedName>
    <alternativeName>
        <fullName evidence="8">ATP-dependent NAD kinase</fullName>
    </alternativeName>
</protein>
<dbReference type="Pfam" id="PF01513">
    <property type="entry name" value="NAD_kinase"/>
    <property type="match status" value="1"/>
</dbReference>
<dbReference type="GO" id="GO:0019674">
    <property type="term" value="P:NAD+ metabolic process"/>
    <property type="evidence" value="ECO:0007669"/>
    <property type="project" value="InterPro"/>
</dbReference>
<reference evidence="9 10" key="1">
    <citation type="submission" date="2010-10" db="EMBL/GenBank/DDBJ databases">
        <authorList>
            <person name="Durkin A.S."/>
            <person name="Madupu R."/>
            <person name="Torralba M."/>
            <person name="Gillis M."/>
            <person name="Methe B."/>
            <person name="Sutton G."/>
            <person name="Nelson K.E."/>
        </authorList>
    </citation>
    <scope>NUCLEOTIDE SEQUENCE [LARGE SCALE GENOMIC DNA]</scope>
    <source>
        <strain evidence="9 10">ACS-139-V-Col8</strain>
    </source>
</reference>
<evidence type="ECO:0000256" key="2">
    <source>
        <dbReference type="ARBA" id="ARBA00022741"/>
    </source>
</evidence>
<keyword evidence="8" id="KW-0963">Cytoplasm</keyword>
<dbReference type="NCBIfam" id="NF003424">
    <property type="entry name" value="PRK04885.1"/>
    <property type="match status" value="1"/>
</dbReference>
<dbReference type="InterPro" id="IPR016064">
    <property type="entry name" value="NAD/diacylglycerol_kinase_sf"/>
</dbReference>
<dbReference type="eggNOG" id="COG0061">
    <property type="taxonomic scope" value="Bacteria"/>
</dbReference>
<organism evidence="9 10">
    <name type="scientific">Eremococcus coleocola ACS-139-V-Col8</name>
    <dbReference type="NCBI Taxonomy" id="908337"/>
    <lineage>
        <taxon>Bacteria</taxon>
        <taxon>Bacillati</taxon>
        <taxon>Bacillota</taxon>
        <taxon>Bacilli</taxon>
        <taxon>Lactobacillales</taxon>
        <taxon>Aerococcaceae</taxon>
        <taxon>Eremococcus</taxon>
    </lineage>
</organism>